<feature type="region of interest" description="Disordered" evidence="1">
    <location>
        <begin position="61"/>
        <end position="109"/>
    </location>
</feature>
<comment type="caution">
    <text evidence="3">The sequence shown here is derived from an EMBL/GenBank/DDBJ whole genome shotgun (WGS) entry which is preliminary data.</text>
</comment>
<dbReference type="EMBL" id="VJXX01000002">
    <property type="protein sequence ID" value="MPY11007.1"/>
    <property type="molecule type" value="Genomic_DNA"/>
</dbReference>
<dbReference type="RefSeq" id="WP_152814694.1">
    <property type="nucleotide sequence ID" value="NZ_VJXX01000002.1"/>
</dbReference>
<keyword evidence="2" id="KW-0812">Transmembrane</keyword>
<name>A0A7X1TNQ9_9MICC</name>
<gene>
    <name evidence="3" type="ORF">FNH21_09800</name>
</gene>
<dbReference type="AlphaFoldDB" id="A0A7X1TNQ9"/>
<evidence type="ECO:0000256" key="1">
    <source>
        <dbReference type="SAM" id="MobiDB-lite"/>
    </source>
</evidence>
<reference evidence="4" key="1">
    <citation type="submission" date="2019-07" db="EMBL/GenBank/DDBJ databases">
        <title>Arthrobacter KR32 sp. nov., isolated from mountain cheese made of cows milk.</title>
        <authorList>
            <person name="Flegler A."/>
        </authorList>
    </citation>
    <scope>NUCLEOTIDE SEQUENCE [LARGE SCALE GENOMIC DNA]</scope>
    <source>
        <strain evidence="4">KR32</strain>
    </source>
</reference>
<dbReference type="Proteomes" id="UP000326464">
    <property type="component" value="Unassembled WGS sequence"/>
</dbReference>
<feature type="transmembrane region" description="Helical" evidence="2">
    <location>
        <begin position="9"/>
        <end position="27"/>
    </location>
</feature>
<evidence type="ECO:0000313" key="3">
    <source>
        <dbReference type="EMBL" id="MPY11007.1"/>
    </source>
</evidence>
<keyword evidence="4" id="KW-1185">Reference proteome</keyword>
<feature type="compositionally biased region" description="Basic residues" evidence="1">
    <location>
        <begin position="99"/>
        <end position="109"/>
    </location>
</feature>
<protein>
    <submittedName>
        <fullName evidence="3">Uncharacterized protein</fullName>
    </submittedName>
</protein>
<sequence length="188" mass="19731">MSPKTAPPLPLPADLLSGLGIILWYALPDYTTSRPVRVVAKTMILTASAAYGIAMIRRGRHTAGDDAAPEPEPGDPGAPADPPSPRSTTDRRCGNARGPRFRSPMRHPVSHPVRHPVVLAGAAVVFLGGSIALTVGMERLVFGVGERLADRGTRLPHTRIGLVLGVGSTAATLGADALRTRDRLGKES</sequence>
<organism evidence="3 4">
    <name type="scientific">Arthrobacter bussei</name>
    <dbReference type="NCBI Taxonomy" id="2594179"/>
    <lineage>
        <taxon>Bacteria</taxon>
        <taxon>Bacillati</taxon>
        <taxon>Actinomycetota</taxon>
        <taxon>Actinomycetes</taxon>
        <taxon>Micrococcales</taxon>
        <taxon>Micrococcaceae</taxon>
        <taxon>Arthrobacter</taxon>
    </lineage>
</organism>
<keyword evidence="2" id="KW-1133">Transmembrane helix</keyword>
<feature type="transmembrane region" description="Helical" evidence="2">
    <location>
        <begin position="116"/>
        <end position="137"/>
    </location>
</feature>
<keyword evidence="2" id="KW-0472">Membrane</keyword>
<feature type="compositionally biased region" description="Pro residues" evidence="1">
    <location>
        <begin position="74"/>
        <end position="85"/>
    </location>
</feature>
<accession>A0A7X1TNQ9</accession>
<evidence type="ECO:0000256" key="2">
    <source>
        <dbReference type="SAM" id="Phobius"/>
    </source>
</evidence>
<proteinExistence type="predicted"/>
<evidence type="ECO:0000313" key="4">
    <source>
        <dbReference type="Proteomes" id="UP000326464"/>
    </source>
</evidence>
<dbReference type="OrthoDB" id="3260877at2"/>